<feature type="compositionally biased region" description="Basic residues" evidence="1">
    <location>
        <begin position="28"/>
        <end position="42"/>
    </location>
</feature>
<proteinExistence type="predicted"/>
<reference evidence="2 3" key="1">
    <citation type="journal article" date="2014" name="Agronomy (Basel)">
        <title>A Draft Genome Sequence for Ensete ventricosum, the Drought-Tolerant Tree Against Hunger.</title>
        <authorList>
            <person name="Harrison J."/>
            <person name="Moore K.A."/>
            <person name="Paszkiewicz K."/>
            <person name="Jones T."/>
            <person name="Grant M."/>
            <person name="Ambacheew D."/>
            <person name="Muzemil S."/>
            <person name="Studholme D.J."/>
        </authorList>
    </citation>
    <scope>NUCLEOTIDE SEQUENCE [LARGE SCALE GENOMIC DNA]</scope>
</reference>
<dbReference type="Proteomes" id="UP000287651">
    <property type="component" value="Unassembled WGS sequence"/>
</dbReference>
<accession>A0A426XZA0</accession>
<sequence length="194" mass="22267">MLEAVKLPAGVADLNPGLPDVDRDALSHLRRSKPKNTQRRGRSRTERANVSVESRRVLRRLGMSGSPLIPRAPFIGQRWGWRRAMLGLPLLTGVSLPWFVKLTWPLVIRSRRRFNVYFWRLNSISNSKWARRRTKITTLLPLDGCGSDGQCRVGEEMRCDASQATVVADLIRLPQLRSWRRLVRPARHGNQRDT</sequence>
<organism evidence="2 3">
    <name type="scientific">Ensete ventricosum</name>
    <name type="common">Abyssinian banana</name>
    <name type="synonym">Musa ensete</name>
    <dbReference type="NCBI Taxonomy" id="4639"/>
    <lineage>
        <taxon>Eukaryota</taxon>
        <taxon>Viridiplantae</taxon>
        <taxon>Streptophyta</taxon>
        <taxon>Embryophyta</taxon>
        <taxon>Tracheophyta</taxon>
        <taxon>Spermatophyta</taxon>
        <taxon>Magnoliopsida</taxon>
        <taxon>Liliopsida</taxon>
        <taxon>Zingiberales</taxon>
        <taxon>Musaceae</taxon>
        <taxon>Ensete</taxon>
    </lineage>
</organism>
<protein>
    <submittedName>
        <fullName evidence="2">Uncharacterized protein</fullName>
    </submittedName>
</protein>
<name>A0A426XZA0_ENSVE</name>
<dbReference type="EMBL" id="AMZH03016208">
    <property type="protein sequence ID" value="RRT44845.1"/>
    <property type="molecule type" value="Genomic_DNA"/>
</dbReference>
<evidence type="ECO:0000313" key="3">
    <source>
        <dbReference type="Proteomes" id="UP000287651"/>
    </source>
</evidence>
<feature type="region of interest" description="Disordered" evidence="1">
    <location>
        <begin position="22"/>
        <end position="50"/>
    </location>
</feature>
<dbReference type="AlphaFoldDB" id="A0A426XZA0"/>
<comment type="caution">
    <text evidence="2">The sequence shown here is derived from an EMBL/GenBank/DDBJ whole genome shotgun (WGS) entry which is preliminary data.</text>
</comment>
<evidence type="ECO:0000313" key="2">
    <source>
        <dbReference type="EMBL" id="RRT44845.1"/>
    </source>
</evidence>
<gene>
    <name evidence="2" type="ORF">B296_00052939</name>
</gene>
<evidence type="ECO:0000256" key="1">
    <source>
        <dbReference type="SAM" id="MobiDB-lite"/>
    </source>
</evidence>